<dbReference type="GO" id="GO:0016020">
    <property type="term" value="C:membrane"/>
    <property type="evidence" value="ECO:0007669"/>
    <property type="project" value="UniProtKB-SubCell"/>
</dbReference>
<evidence type="ECO:0000256" key="3">
    <source>
        <dbReference type="ARBA" id="ARBA00022692"/>
    </source>
</evidence>
<feature type="domain" description="Leucine-rich repeat-containing N-terminal plant-type" evidence="12">
    <location>
        <begin position="39"/>
        <end position="67"/>
    </location>
</feature>
<dbReference type="Pfam" id="PF08263">
    <property type="entry name" value="LRRNT_2"/>
    <property type="match status" value="2"/>
</dbReference>
<sequence length="437" mass="44508">MGRKMKHFLISLLLSCSLATAAAAAGIGSSSSDAAAIADLARYLAKPPSTWTTGGDPCSSFKGITCSPSGRVTAIDLARQNLTGTLSSSLSTLTALESLQLQDNALSGAVPPLRSPSLARLSLDGNAFTSLPAAGGDDLLRAAAPALRILTIDNLPLPPWPFPAAAVLACRSLQIFSASGTNLTGAFPAAALAANLTSLTTLRLSHNNLTGVIPASLGKIASLKNISLSYNHFQGPVPEFTAGVAAAADVTAGNGFCLDKPGPCDAQVSALLQVAEGFGYPYHLARSWTGNDACKDWEGVQCDMEDVEILGLTGYNLSGTISPAIASLKGLRVLNLANNSLTGEIPDALAELPKLSVVDVRNNRLTGQLPKFRASVDVSADGNSSPNLSNQHGSGEGNIDGGSPSSSGSAADASSKSSAGTILVSTVVVLVLWMLGN</sequence>
<organism evidence="13 14">
    <name type="scientific">Urochloa decumbens</name>
    <dbReference type="NCBI Taxonomy" id="240449"/>
    <lineage>
        <taxon>Eukaryota</taxon>
        <taxon>Viridiplantae</taxon>
        <taxon>Streptophyta</taxon>
        <taxon>Embryophyta</taxon>
        <taxon>Tracheophyta</taxon>
        <taxon>Spermatophyta</taxon>
        <taxon>Magnoliopsida</taxon>
        <taxon>Liliopsida</taxon>
        <taxon>Poales</taxon>
        <taxon>Poaceae</taxon>
        <taxon>PACMAD clade</taxon>
        <taxon>Panicoideae</taxon>
        <taxon>Panicodae</taxon>
        <taxon>Paniceae</taxon>
        <taxon>Melinidinae</taxon>
        <taxon>Urochloa</taxon>
    </lineage>
</organism>
<evidence type="ECO:0000256" key="7">
    <source>
        <dbReference type="ARBA" id="ARBA00023136"/>
    </source>
</evidence>
<keyword evidence="2" id="KW-0433">Leucine-rich repeat</keyword>
<protein>
    <recommendedName>
        <fullName evidence="12">Leucine-rich repeat-containing N-terminal plant-type domain-containing protein</fullName>
    </recommendedName>
</protein>
<feature type="compositionally biased region" description="Low complexity" evidence="10">
    <location>
        <begin position="401"/>
        <end position="414"/>
    </location>
</feature>
<feature type="region of interest" description="Disordered" evidence="10">
    <location>
        <begin position="376"/>
        <end position="414"/>
    </location>
</feature>
<dbReference type="InterPro" id="IPR052422">
    <property type="entry name" value="Auxin_Ser/Thr_Kinase"/>
</dbReference>
<name>A0ABC9DHM9_9POAL</name>
<dbReference type="AlphaFoldDB" id="A0ABC9DHM9"/>
<feature type="signal peptide" evidence="11">
    <location>
        <begin position="1"/>
        <end position="24"/>
    </location>
</feature>
<dbReference type="Gene3D" id="3.80.10.10">
    <property type="entry name" value="Ribonuclease Inhibitor"/>
    <property type="match status" value="2"/>
</dbReference>
<proteinExistence type="predicted"/>
<keyword evidence="7" id="KW-0472">Membrane</keyword>
<keyword evidence="9" id="KW-0325">Glycoprotein</keyword>
<dbReference type="Pfam" id="PF13855">
    <property type="entry name" value="LRR_8"/>
    <property type="match status" value="2"/>
</dbReference>
<evidence type="ECO:0000256" key="1">
    <source>
        <dbReference type="ARBA" id="ARBA00004167"/>
    </source>
</evidence>
<evidence type="ECO:0000256" key="6">
    <source>
        <dbReference type="ARBA" id="ARBA00022989"/>
    </source>
</evidence>
<feature type="domain" description="Leucine-rich repeat-containing N-terminal plant-type" evidence="12">
    <location>
        <begin position="265"/>
        <end position="303"/>
    </location>
</feature>
<evidence type="ECO:0000256" key="11">
    <source>
        <dbReference type="SAM" id="SignalP"/>
    </source>
</evidence>
<dbReference type="Proteomes" id="UP001497457">
    <property type="component" value="Chromosome 33rd"/>
</dbReference>
<accession>A0ABC9DHM9</accession>
<dbReference type="PANTHER" id="PTHR47986:SF34">
    <property type="entry name" value="RECEPTOR-LIKE KINASE TMK2"/>
    <property type="match status" value="1"/>
</dbReference>
<keyword evidence="5" id="KW-0677">Repeat</keyword>
<keyword evidence="14" id="KW-1185">Reference proteome</keyword>
<keyword evidence="6" id="KW-1133">Transmembrane helix</keyword>
<dbReference type="InterPro" id="IPR001611">
    <property type="entry name" value="Leu-rich_rpt"/>
</dbReference>
<evidence type="ECO:0000256" key="4">
    <source>
        <dbReference type="ARBA" id="ARBA00022729"/>
    </source>
</evidence>
<dbReference type="InterPro" id="IPR013210">
    <property type="entry name" value="LRR_N_plant-typ"/>
</dbReference>
<dbReference type="FunFam" id="3.80.10.10:FF:000129">
    <property type="entry name" value="Leucine-rich repeat receptor-like kinase"/>
    <property type="match status" value="1"/>
</dbReference>
<evidence type="ECO:0000259" key="12">
    <source>
        <dbReference type="Pfam" id="PF08263"/>
    </source>
</evidence>
<evidence type="ECO:0000256" key="10">
    <source>
        <dbReference type="SAM" id="MobiDB-lite"/>
    </source>
</evidence>
<evidence type="ECO:0000256" key="8">
    <source>
        <dbReference type="ARBA" id="ARBA00023170"/>
    </source>
</evidence>
<feature type="compositionally biased region" description="Polar residues" evidence="10">
    <location>
        <begin position="381"/>
        <end position="393"/>
    </location>
</feature>
<evidence type="ECO:0000256" key="2">
    <source>
        <dbReference type="ARBA" id="ARBA00022614"/>
    </source>
</evidence>
<dbReference type="InterPro" id="IPR032675">
    <property type="entry name" value="LRR_dom_sf"/>
</dbReference>
<dbReference type="EMBL" id="OZ075143">
    <property type="protein sequence ID" value="CAL5039589.1"/>
    <property type="molecule type" value="Genomic_DNA"/>
</dbReference>
<keyword evidence="3" id="KW-0812">Transmembrane</keyword>
<evidence type="ECO:0000313" key="13">
    <source>
        <dbReference type="EMBL" id="CAL5039589.1"/>
    </source>
</evidence>
<dbReference type="SMART" id="SM00369">
    <property type="entry name" value="LRR_TYP"/>
    <property type="match status" value="3"/>
</dbReference>
<keyword evidence="8" id="KW-0675">Receptor</keyword>
<comment type="subcellular location">
    <subcellularLocation>
        <location evidence="1">Membrane</location>
        <topology evidence="1">Single-pass membrane protein</topology>
    </subcellularLocation>
</comment>
<dbReference type="InterPro" id="IPR003591">
    <property type="entry name" value="Leu-rich_rpt_typical-subtyp"/>
</dbReference>
<keyword evidence="4 11" id="KW-0732">Signal</keyword>
<reference evidence="13" key="1">
    <citation type="submission" date="2024-10" db="EMBL/GenBank/DDBJ databases">
        <authorList>
            <person name="Ryan C."/>
        </authorList>
    </citation>
    <scope>NUCLEOTIDE SEQUENCE [LARGE SCALE GENOMIC DNA]</scope>
</reference>
<gene>
    <name evidence="13" type="ORF">URODEC1_LOCUS85619</name>
</gene>
<evidence type="ECO:0000313" key="14">
    <source>
        <dbReference type="Proteomes" id="UP001497457"/>
    </source>
</evidence>
<feature type="chain" id="PRO_5044881497" description="Leucine-rich repeat-containing N-terminal plant-type domain-containing protein" evidence="11">
    <location>
        <begin position="25"/>
        <end position="437"/>
    </location>
</feature>
<dbReference type="SUPFAM" id="SSF52047">
    <property type="entry name" value="RNI-like"/>
    <property type="match status" value="1"/>
</dbReference>
<evidence type="ECO:0000256" key="9">
    <source>
        <dbReference type="ARBA" id="ARBA00023180"/>
    </source>
</evidence>
<dbReference type="PANTHER" id="PTHR47986">
    <property type="entry name" value="OSJNBA0070M12.3 PROTEIN"/>
    <property type="match status" value="1"/>
</dbReference>
<evidence type="ECO:0000256" key="5">
    <source>
        <dbReference type="ARBA" id="ARBA00022737"/>
    </source>
</evidence>